<dbReference type="OrthoDB" id="3469466at2759"/>
<keyword evidence="3" id="KW-1185">Reference proteome</keyword>
<dbReference type="PANTHER" id="PTHR35910:SF6">
    <property type="entry name" value="2EXR DOMAIN-CONTAINING PROTEIN"/>
    <property type="match status" value="1"/>
</dbReference>
<evidence type="ECO:0000313" key="2">
    <source>
        <dbReference type="EMBL" id="KAF2962787.1"/>
    </source>
</evidence>
<gene>
    <name evidence="2" type="ORF">GQX73_g10780</name>
</gene>
<dbReference type="PANTHER" id="PTHR35910">
    <property type="entry name" value="2EXR DOMAIN-CONTAINING PROTEIN"/>
    <property type="match status" value="1"/>
</dbReference>
<dbReference type="InterPro" id="IPR045518">
    <property type="entry name" value="2EXR"/>
</dbReference>
<dbReference type="EMBL" id="WUBL01000274">
    <property type="protein sequence ID" value="KAF2962787.1"/>
    <property type="molecule type" value="Genomic_DNA"/>
</dbReference>
<dbReference type="AlphaFoldDB" id="A0A7C8ML42"/>
<reference evidence="2 3" key="1">
    <citation type="submission" date="2019-12" db="EMBL/GenBank/DDBJ databases">
        <title>Draft genome sequence of the ascomycete Xylaria multiplex DSM 110363.</title>
        <authorList>
            <person name="Buettner E."/>
            <person name="Kellner H."/>
        </authorList>
    </citation>
    <scope>NUCLEOTIDE SEQUENCE [LARGE SCALE GENOMIC DNA]</scope>
    <source>
        <strain evidence="2 3">DSM 110363</strain>
    </source>
</reference>
<dbReference type="InParanoid" id="A0A7C8ML42"/>
<protein>
    <recommendedName>
        <fullName evidence="1">2EXR domain-containing protein</fullName>
    </recommendedName>
</protein>
<evidence type="ECO:0000313" key="3">
    <source>
        <dbReference type="Proteomes" id="UP000481858"/>
    </source>
</evidence>
<accession>A0A7C8ML42</accession>
<proteinExistence type="predicted"/>
<dbReference type="Proteomes" id="UP000481858">
    <property type="component" value="Unassembled WGS sequence"/>
</dbReference>
<dbReference type="Pfam" id="PF20150">
    <property type="entry name" value="2EXR"/>
    <property type="match status" value="1"/>
</dbReference>
<comment type="caution">
    <text evidence="2">The sequence shown here is derived from an EMBL/GenBank/DDBJ whole genome shotgun (WGS) entry which is preliminary data.</text>
</comment>
<feature type="domain" description="2EXR" evidence="1">
    <location>
        <begin position="20"/>
        <end position="138"/>
    </location>
</feature>
<evidence type="ECO:0000259" key="1">
    <source>
        <dbReference type="Pfam" id="PF20150"/>
    </source>
</evidence>
<organism evidence="2 3">
    <name type="scientific">Xylaria multiplex</name>
    <dbReference type="NCBI Taxonomy" id="323545"/>
    <lineage>
        <taxon>Eukaryota</taxon>
        <taxon>Fungi</taxon>
        <taxon>Dikarya</taxon>
        <taxon>Ascomycota</taxon>
        <taxon>Pezizomycotina</taxon>
        <taxon>Sordariomycetes</taxon>
        <taxon>Xylariomycetidae</taxon>
        <taxon>Xylariales</taxon>
        <taxon>Xylariaceae</taxon>
        <taxon>Xylaria</taxon>
    </lineage>
</organism>
<name>A0A7C8ML42_9PEZI</name>
<sequence>MNSEQHLQIINPVDRATGSFLLFPLLPAELRIDIWQLSLMRWRLINVELAPRKVDDSLGRDEGPRYKELNRLGNNISGAHYQVTTKGRQILSKLLRINSEARQAALRFYRVHIPCRLVLGDKEDNAGILPFNPEFDILHIKPGRGDHDFAHFLHDIHAYDIQNIGLVNLALDGNGVNSLTRIKLSELQFSSRAAFTQTVLKLQQMFFISIENGGRTYSGVRSGIHTNNRFEFHRSRPIMSAIPSFDRLAWDPRENMERDLSRVYVGTFDPRRMVCRWRELLRRWDIAHSPRKGPEYAFMVSTGWGASSRDIVDRAGAAEWLRNEEDGWIKSQKRYASQILRGGYKLPLESVEELEKAPKPAIGFWLFPIEAIGPVPGWEALAENSEFPWEAKRVIDMRRYRPQLCLARMP</sequence>